<sequence>MLNYALEGDYTPIKAEFSSFIATVVTLGVVLVALVYFVFVRKPRWKNAPPGPRGLPLLGNIFQIEKFQHVTFTKWAKEYGPLYKVNIASLNMIVVSDYKMVKEIFSEPAFSGRIDFTNFDFILDGKLHGIINTQGEHWEELRRFTLRQLRDFGFGKTSMEDGIMLEVAELIEGLKGMAGQPVRDVKERLQIAVVNALWAICTGIRHKHSDKELIDMTVKTNDAFQGILEGGGFIIFMPWLVKLFPKLVGYDKLKTQIYNLASYMRKPVTDHKKTRQDGFDRDFTDVFLKEIAKTTDPKSAFMGKLGEDNLVATLGDLYFAGTDTTSTTLAWLMMYLSKFPDVQTKFHEEIESVTGNSRPTTISDRSKMPYTEALLAETLRFSTITPQGVQHRALKDQEYHGYFIPKDTVITANVFHIHSDPKVWGDPENFRPTRFLSPDGKTFQRHEALIPFSTGRRQCLGESLARDNLFLFATNILQRFEIVFDKNGPDHGFEPQLNFLLMPKPFNVIFKDRFA</sequence>
<dbReference type="PANTHER" id="PTHR24300">
    <property type="entry name" value="CYTOCHROME P450 508A4-RELATED"/>
    <property type="match status" value="1"/>
</dbReference>
<dbReference type="GO" id="GO:0006082">
    <property type="term" value="P:organic acid metabolic process"/>
    <property type="evidence" value="ECO:0007669"/>
    <property type="project" value="TreeGrafter"/>
</dbReference>
<evidence type="ECO:0000256" key="1">
    <source>
        <dbReference type="ARBA" id="ARBA00001971"/>
    </source>
</evidence>
<evidence type="ECO:0000256" key="4">
    <source>
        <dbReference type="ARBA" id="ARBA00022723"/>
    </source>
</evidence>
<evidence type="ECO:0000256" key="10">
    <source>
        <dbReference type="SAM" id="Phobius"/>
    </source>
</evidence>
<organism evidence="11 12">
    <name type="scientific">Folsomia candida</name>
    <name type="common">Springtail</name>
    <dbReference type="NCBI Taxonomy" id="158441"/>
    <lineage>
        <taxon>Eukaryota</taxon>
        <taxon>Metazoa</taxon>
        <taxon>Ecdysozoa</taxon>
        <taxon>Arthropoda</taxon>
        <taxon>Hexapoda</taxon>
        <taxon>Collembola</taxon>
        <taxon>Entomobryomorpha</taxon>
        <taxon>Isotomoidea</taxon>
        <taxon>Isotomidae</taxon>
        <taxon>Proisotominae</taxon>
        <taxon>Folsomia</taxon>
    </lineage>
</organism>
<evidence type="ECO:0000256" key="7">
    <source>
        <dbReference type="ARBA" id="ARBA00023033"/>
    </source>
</evidence>
<dbReference type="InterPro" id="IPR001128">
    <property type="entry name" value="Cyt_P450"/>
</dbReference>
<reference evidence="11 12" key="1">
    <citation type="submission" date="2015-12" db="EMBL/GenBank/DDBJ databases">
        <title>The genome of Folsomia candida.</title>
        <authorList>
            <person name="Faddeeva A."/>
            <person name="Derks M.F."/>
            <person name="Anvar Y."/>
            <person name="Smit S."/>
            <person name="Van Straalen N."/>
            <person name="Roelofs D."/>
        </authorList>
    </citation>
    <scope>NUCLEOTIDE SEQUENCE [LARGE SCALE GENOMIC DNA]</scope>
    <source>
        <strain evidence="11 12">VU population</strain>
        <tissue evidence="11">Whole body</tissue>
    </source>
</reference>
<evidence type="ECO:0000256" key="5">
    <source>
        <dbReference type="ARBA" id="ARBA00023002"/>
    </source>
</evidence>
<dbReference type="GO" id="GO:0020037">
    <property type="term" value="F:heme binding"/>
    <property type="evidence" value="ECO:0007669"/>
    <property type="project" value="InterPro"/>
</dbReference>
<proteinExistence type="inferred from homology"/>
<dbReference type="Gene3D" id="1.10.630.10">
    <property type="entry name" value="Cytochrome P450"/>
    <property type="match status" value="1"/>
</dbReference>
<dbReference type="PRINTS" id="PR00385">
    <property type="entry name" value="P450"/>
</dbReference>
<keyword evidence="7 9" id="KW-0503">Monooxygenase</keyword>
<keyword evidence="10" id="KW-1133">Transmembrane helix</keyword>
<evidence type="ECO:0000256" key="9">
    <source>
        <dbReference type="RuleBase" id="RU000461"/>
    </source>
</evidence>
<keyword evidence="3 8" id="KW-0349">Heme</keyword>
<feature type="binding site" description="axial binding residue" evidence="8">
    <location>
        <position position="459"/>
    </location>
    <ligand>
        <name>heme</name>
        <dbReference type="ChEBI" id="CHEBI:30413"/>
    </ligand>
    <ligandPart>
        <name>Fe</name>
        <dbReference type="ChEBI" id="CHEBI:18248"/>
    </ligandPart>
</feature>
<keyword evidence="4 8" id="KW-0479">Metal-binding</keyword>
<gene>
    <name evidence="11" type="ORF">Fcan01_27354</name>
</gene>
<evidence type="ECO:0000313" key="12">
    <source>
        <dbReference type="Proteomes" id="UP000198287"/>
    </source>
</evidence>
<keyword evidence="10" id="KW-0812">Transmembrane</keyword>
<feature type="transmembrane region" description="Helical" evidence="10">
    <location>
        <begin position="20"/>
        <end position="39"/>
    </location>
</feature>
<dbReference type="STRING" id="158441.A0A226CZ88"/>
<dbReference type="GO" id="GO:0016712">
    <property type="term" value="F:oxidoreductase activity, acting on paired donors, with incorporation or reduction of molecular oxygen, reduced flavin or flavoprotein as one donor, and incorporation of one atom of oxygen"/>
    <property type="evidence" value="ECO:0007669"/>
    <property type="project" value="TreeGrafter"/>
</dbReference>
<dbReference type="FunFam" id="1.10.630.10:FF:000036">
    <property type="entry name" value="CYtochrome P450 family"/>
    <property type="match status" value="1"/>
</dbReference>
<dbReference type="PANTHER" id="PTHR24300:SF376">
    <property type="entry name" value="CYTOCHROME P450 15A1"/>
    <property type="match status" value="1"/>
</dbReference>
<protein>
    <submittedName>
        <fullName evidence="11">Farnesoate epoxidase</fullName>
    </submittedName>
</protein>
<dbReference type="Pfam" id="PF00067">
    <property type="entry name" value="p450"/>
    <property type="match status" value="1"/>
</dbReference>
<dbReference type="OrthoDB" id="1055148at2759"/>
<comment type="similarity">
    <text evidence="2 9">Belongs to the cytochrome P450 family.</text>
</comment>
<comment type="caution">
    <text evidence="11">The sequence shown here is derived from an EMBL/GenBank/DDBJ whole genome shotgun (WGS) entry which is preliminary data.</text>
</comment>
<dbReference type="GO" id="GO:0005506">
    <property type="term" value="F:iron ion binding"/>
    <property type="evidence" value="ECO:0007669"/>
    <property type="project" value="InterPro"/>
</dbReference>
<evidence type="ECO:0000256" key="6">
    <source>
        <dbReference type="ARBA" id="ARBA00023004"/>
    </source>
</evidence>
<dbReference type="AlphaFoldDB" id="A0A226CZ88"/>
<dbReference type="EMBL" id="LNIX01000051">
    <property type="protein sequence ID" value="OXA37868.1"/>
    <property type="molecule type" value="Genomic_DNA"/>
</dbReference>
<keyword evidence="6 8" id="KW-0408">Iron</keyword>
<dbReference type="OMA" id="HLIDLWK"/>
<dbReference type="InterPro" id="IPR050182">
    <property type="entry name" value="Cytochrome_P450_fam2"/>
</dbReference>
<keyword evidence="10" id="KW-0472">Membrane</keyword>
<evidence type="ECO:0000256" key="2">
    <source>
        <dbReference type="ARBA" id="ARBA00010617"/>
    </source>
</evidence>
<dbReference type="GO" id="GO:0008395">
    <property type="term" value="F:steroid hydroxylase activity"/>
    <property type="evidence" value="ECO:0007669"/>
    <property type="project" value="TreeGrafter"/>
</dbReference>
<keyword evidence="5 9" id="KW-0560">Oxidoreductase</keyword>
<dbReference type="InterPro" id="IPR002401">
    <property type="entry name" value="Cyt_P450_E_grp-I"/>
</dbReference>
<accession>A0A226CZ88</accession>
<dbReference type="GO" id="GO:0006805">
    <property type="term" value="P:xenobiotic metabolic process"/>
    <property type="evidence" value="ECO:0007669"/>
    <property type="project" value="TreeGrafter"/>
</dbReference>
<evidence type="ECO:0000256" key="8">
    <source>
        <dbReference type="PIRSR" id="PIRSR602401-1"/>
    </source>
</evidence>
<dbReference type="PROSITE" id="PS00086">
    <property type="entry name" value="CYTOCHROME_P450"/>
    <property type="match status" value="1"/>
</dbReference>
<dbReference type="PRINTS" id="PR00463">
    <property type="entry name" value="EP450I"/>
</dbReference>
<dbReference type="SUPFAM" id="SSF48264">
    <property type="entry name" value="Cytochrome P450"/>
    <property type="match status" value="1"/>
</dbReference>
<comment type="cofactor">
    <cofactor evidence="1 8">
        <name>heme</name>
        <dbReference type="ChEBI" id="CHEBI:30413"/>
    </cofactor>
</comment>
<dbReference type="InterPro" id="IPR036396">
    <property type="entry name" value="Cyt_P450_sf"/>
</dbReference>
<evidence type="ECO:0000256" key="3">
    <source>
        <dbReference type="ARBA" id="ARBA00022617"/>
    </source>
</evidence>
<dbReference type="InterPro" id="IPR017972">
    <property type="entry name" value="Cyt_P450_CS"/>
</dbReference>
<dbReference type="GO" id="GO:0005737">
    <property type="term" value="C:cytoplasm"/>
    <property type="evidence" value="ECO:0007669"/>
    <property type="project" value="TreeGrafter"/>
</dbReference>
<keyword evidence="12" id="KW-1185">Reference proteome</keyword>
<dbReference type="Proteomes" id="UP000198287">
    <property type="component" value="Unassembled WGS sequence"/>
</dbReference>
<evidence type="ECO:0000313" key="11">
    <source>
        <dbReference type="EMBL" id="OXA37868.1"/>
    </source>
</evidence>
<name>A0A226CZ88_FOLCA</name>